<feature type="zinc finger region" description="FLZ-type" evidence="5">
    <location>
        <begin position="81"/>
        <end position="125"/>
    </location>
</feature>
<dbReference type="OrthoDB" id="1925036at2759"/>
<proteinExistence type="inferred from homology"/>
<dbReference type="PROSITE" id="PS51795">
    <property type="entry name" value="ZF_FLZ"/>
    <property type="match status" value="1"/>
</dbReference>
<evidence type="ECO:0000313" key="7">
    <source>
        <dbReference type="EMBL" id="KAJ0975096.1"/>
    </source>
</evidence>
<gene>
    <name evidence="7" type="ORF">J5N97_017061</name>
</gene>
<evidence type="ECO:0000256" key="2">
    <source>
        <dbReference type="ARBA" id="ARBA00009374"/>
    </source>
</evidence>
<sequence length="133" mass="15532">MLLGKRQKLPKMRRTMSITEFLPDVGVLQTTHTQLKDQKMMADEGEGAPDWLSSRHVTAVASLRGRYRRNSTDFVVIETAPFLKNCGLCRRRLSPERDIFMYRGEMAFCSLECREHQMKQDEKKENKKSSIDY</sequence>
<evidence type="ECO:0000259" key="6">
    <source>
        <dbReference type="PROSITE" id="PS51795"/>
    </source>
</evidence>
<comment type="similarity">
    <text evidence="2">Belongs to the FLZ family.</text>
</comment>
<reference evidence="7" key="1">
    <citation type="submission" date="2021-03" db="EMBL/GenBank/DDBJ databases">
        <authorList>
            <person name="Li Z."/>
            <person name="Yang C."/>
        </authorList>
    </citation>
    <scope>NUCLEOTIDE SEQUENCE</scope>
    <source>
        <strain evidence="7">Dzin_1.0</strain>
        <tissue evidence="7">Leaf</tissue>
    </source>
</reference>
<comment type="caution">
    <text evidence="7">The sequence shown here is derived from an EMBL/GenBank/DDBJ whole genome shotgun (WGS) entry which is preliminary data.</text>
</comment>
<evidence type="ECO:0000313" key="8">
    <source>
        <dbReference type="Proteomes" id="UP001085076"/>
    </source>
</evidence>
<keyword evidence="8" id="KW-1185">Reference proteome</keyword>
<reference evidence="7" key="2">
    <citation type="journal article" date="2022" name="Hortic Res">
        <title>The genome of Dioscorea zingiberensis sheds light on the biosynthesis, origin and evolution of the medicinally important diosgenin saponins.</title>
        <authorList>
            <person name="Li Y."/>
            <person name="Tan C."/>
            <person name="Li Z."/>
            <person name="Guo J."/>
            <person name="Li S."/>
            <person name="Chen X."/>
            <person name="Wang C."/>
            <person name="Dai X."/>
            <person name="Yang H."/>
            <person name="Song W."/>
            <person name="Hou L."/>
            <person name="Xu J."/>
            <person name="Tong Z."/>
            <person name="Xu A."/>
            <person name="Yuan X."/>
            <person name="Wang W."/>
            <person name="Yang Q."/>
            <person name="Chen L."/>
            <person name="Sun Z."/>
            <person name="Wang K."/>
            <person name="Pan B."/>
            <person name="Chen J."/>
            <person name="Bao Y."/>
            <person name="Liu F."/>
            <person name="Qi X."/>
            <person name="Gang D.R."/>
            <person name="Wen J."/>
            <person name="Li J."/>
        </authorList>
    </citation>
    <scope>NUCLEOTIDE SEQUENCE</scope>
    <source>
        <strain evidence="7">Dzin_1.0</strain>
    </source>
</reference>
<dbReference type="InterPro" id="IPR007650">
    <property type="entry name" value="Zf-FLZ_dom"/>
</dbReference>
<keyword evidence="3" id="KW-0963">Cytoplasm</keyword>
<comment type="subcellular location">
    <subcellularLocation>
        <location evidence="1">Cytoplasm</location>
    </subcellularLocation>
</comment>
<evidence type="ECO:0000256" key="3">
    <source>
        <dbReference type="ARBA" id="ARBA00022490"/>
    </source>
</evidence>
<evidence type="ECO:0000256" key="4">
    <source>
        <dbReference type="ARBA" id="ARBA00022723"/>
    </source>
</evidence>
<dbReference type="GO" id="GO:0046872">
    <property type="term" value="F:metal ion binding"/>
    <property type="evidence" value="ECO:0007669"/>
    <property type="project" value="UniProtKB-KW"/>
</dbReference>
<dbReference type="EMBL" id="JAGGNH010000004">
    <property type="protein sequence ID" value="KAJ0975096.1"/>
    <property type="molecule type" value="Genomic_DNA"/>
</dbReference>
<dbReference type="GO" id="GO:0005737">
    <property type="term" value="C:cytoplasm"/>
    <property type="evidence" value="ECO:0007669"/>
    <property type="project" value="UniProtKB-SubCell"/>
</dbReference>
<evidence type="ECO:0000256" key="5">
    <source>
        <dbReference type="PROSITE-ProRule" id="PRU01131"/>
    </source>
</evidence>
<organism evidence="7 8">
    <name type="scientific">Dioscorea zingiberensis</name>
    <dbReference type="NCBI Taxonomy" id="325984"/>
    <lineage>
        <taxon>Eukaryota</taxon>
        <taxon>Viridiplantae</taxon>
        <taxon>Streptophyta</taxon>
        <taxon>Embryophyta</taxon>
        <taxon>Tracheophyta</taxon>
        <taxon>Spermatophyta</taxon>
        <taxon>Magnoliopsida</taxon>
        <taxon>Liliopsida</taxon>
        <taxon>Dioscoreales</taxon>
        <taxon>Dioscoreaceae</taxon>
        <taxon>Dioscorea</taxon>
    </lineage>
</organism>
<name>A0A9D5CKH7_9LILI</name>
<dbReference type="AlphaFoldDB" id="A0A9D5CKH7"/>
<dbReference type="Pfam" id="PF04570">
    <property type="entry name" value="zf-FLZ"/>
    <property type="match status" value="1"/>
</dbReference>
<protein>
    <recommendedName>
        <fullName evidence="6">FLZ-type domain-containing protein</fullName>
    </recommendedName>
</protein>
<keyword evidence="4" id="KW-0479">Metal-binding</keyword>
<dbReference type="PANTHER" id="PTHR33059:SF2">
    <property type="entry name" value="OS09G0367900 PROTEIN"/>
    <property type="match status" value="1"/>
</dbReference>
<evidence type="ECO:0000256" key="1">
    <source>
        <dbReference type="ARBA" id="ARBA00004496"/>
    </source>
</evidence>
<dbReference type="Proteomes" id="UP001085076">
    <property type="component" value="Miscellaneous, Linkage group lg04"/>
</dbReference>
<feature type="domain" description="FLZ-type" evidence="6">
    <location>
        <begin position="81"/>
        <end position="125"/>
    </location>
</feature>
<accession>A0A9D5CKH7</accession>
<dbReference type="PANTHER" id="PTHR33059">
    <property type="entry name" value="FCS-LIKE ZINC FINGER 5"/>
    <property type="match status" value="1"/>
</dbReference>